<comment type="caution">
    <text evidence="1">The sequence shown here is derived from an EMBL/GenBank/DDBJ whole genome shotgun (WGS) entry which is preliminary data.</text>
</comment>
<accession>A0A0F9LR11</accession>
<reference evidence="1" key="1">
    <citation type="journal article" date="2015" name="Nature">
        <title>Complex archaea that bridge the gap between prokaryotes and eukaryotes.</title>
        <authorList>
            <person name="Spang A."/>
            <person name="Saw J.H."/>
            <person name="Jorgensen S.L."/>
            <person name="Zaremba-Niedzwiedzka K."/>
            <person name="Martijn J."/>
            <person name="Lind A.E."/>
            <person name="van Eijk R."/>
            <person name="Schleper C."/>
            <person name="Guy L."/>
            <person name="Ettema T.J."/>
        </authorList>
    </citation>
    <scope>NUCLEOTIDE SEQUENCE</scope>
</reference>
<gene>
    <name evidence="1" type="ORF">LCGC14_1167160</name>
</gene>
<evidence type="ECO:0000313" key="1">
    <source>
        <dbReference type="EMBL" id="KKM97529.1"/>
    </source>
</evidence>
<protein>
    <submittedName>
        <fullName evidence="1">Uncharacterized protein</fullName>
    </submittedName>
</protein>
<proteinExistence type="predicted"/>
<dbReference type="AlphaFoldDB" id="A0A0F9LR11"/>
<sequence length="106" mass="11829">RMFPSIDGFGGVAPLAIHLRVIHSWDRNSIVKYGEKVGIDFDAIYSHVEKTFEFSGDAQVEKPEEKNDLVVGEFECSCGWKPKRNAKRPAAALSMHSRTHLEAVTA</sequence>
<feature type="non-terminal residue" evidence="1">
    <location>
        <position position="1"/>
    </location>
</feature>
<organism evidence="1">
    <name type="scientific">marine sediment metagenome</name>
    <dbReference type="NCBI Taxonomy" id="412755"/>
    <lineage>
        <taxon>unclassified sequences</taxon>
        <taxon>metagenomes</taxon>
        <taxon>ecological metagenomes</taxon>
    </lineage>
</organism>
<dbReference type="EMBL" id="LAZR01005738">
    <property type="protein sequence ID" value="KKM97529.1"/>
    <property type="molecule type" value="Genomic_DNA"/>
</dbReference>
<name>A0A0F9LR11_9ZZZZ</name>